<evidence type="ECO:0000256" key="1">
    <source>
        <dbReference type="SAM" id="SignalP"/>
    </source>
</evidence>
<keyword evidence="3" id="KW-1185">Reference proteome</keyword>
<feature type="chain" id="PRO_5015782138" evidence="1">
    <location>
        <begin position="23"/>
        <end position="316"/>
    </location>
</feature>
<sequence length="316" mass="35686">MKAWKVCWVLLAALLINTNTLAESALYKSIPLQGITILEADGNLHVEVIYSHEERAEVFLRKNAINSVIISKEPLSLETDEQEATFRLRVREQPALQNPKDEESALAIVKLYTSIISFIAASELQQLVVSNQTESTDKWLRIRLSGDSKAQVNGHFVRLTLDINETSDAQLMDSKTKKLVVRQRDQSRLNVADSQFNEIDMNGRHTSLFTANSITAEQLKVTMNQSARITFDQDSLVEIVDVEARNQSQIHLLAAQTRSTKVNVKNQAEVHLGNANHLHGSARHQSLVTYRDTDESQLNVKIRNNAKLKRQELSHE</sequence>
<accession>A0A2S0VN81</accession>
<keyword evidence="1" id="KW-0732">Signal</keyword>
<gene>
    <name evidence="2" type="ORF">C2869_03905</name>
</gene>
<protein>
    <submittedName>
        <fullName evidence="2">Uncharacterized protein</fullName>
    </submittedName>
</protein>
<dbReference type="Gene3D" id="2.160.20.120">
    <property type="match status" value="1"/>
</dbReference>
<dbReference type="Proteomes" id="UP000244441">
    <property type="component" value="Chromosome"/>
</dbReference>
<organism evidence="2 3">
    <name type="scientific">Saccharobesus litoralis</name>
    <dbReference type="NCBI Taxonomy" id="2172099"/>
    <lineage>
        <taxon>Bacteria</taxon>
        <taxon>Pseudomonadati</taxon>
        <taxon>Pseudomonadota</taxon>
        <taxon>Gammaproteobacteria</taxon>
        <taxon>Alteromonadales</taxon>
        <taxon>Alteromonadaceae</taxon>
        <taxon>Saccharobesus</taxon>
    </lineage>
</organism>
<dbReference type="AlphaFoldDB" id="A0A2S0VN81"/>
<evidence type="ECO:0000313" key="2">
    <source>
        <dbReference type="EMBL" id="AWB65632.1"/>
    </source>
</evidence>
<dbReference type="EMBL" id="CP026604">
    <property type="protein sequence ID" value="AWB65632.1"/>
    <property type="molecule type" value="Genomic_DNA"/>
</dbReference>
<reference evidence="2 3" key="1">
    <citation type="submission" date="2018-01" db="EMBL/GenBank/DDBJ databases">
        <title>Genome sequence of a Cantenovulum-like bacteria.</title>
        <authorList>
            <person name="Tan W.R."/>
            <person name="Lau N.-S."/>
            <person name="Go F."/>
            <person name="Amirul A.-A.A."/>
        </authorList>
    </citation>
    <scope>NUCLEOTIDE SEQUENCE [LARGE SCALE GENOMIC DNA]</scope>
    <source>
        <strain evidence="2 3">CCB-QB4</strain>
    </source>
</reference>
<feature type="signal peptide" evidence="1">
    <location>
        <begin position="1"/>
        <end position="22"/>
    </location>
</feature>
<dbReference type="KEGG" id="cate:C2869_03905"/>
<dbReference type="RefSeq" id="WP_108601707.1">
    <property type="nucleotide sequence ID" value="NZ_CP026604.1"/>
</dbReference>
<name>A0A2S0VN81_9ALTE</name>
<evidence type="ECO:0000313" key="3">
    <source>
        <dbReference type="Proteomes" id="UP000244441"/>
    </source>
</evidence>
<proteinExistence type="predicted"/>